<evidence type="ECO:0000256" key="1">
    <source>
        <dbReference type="ARBA" id="ARBA00005439"/>
    </source>
</evidence>
<protein>
    <recommendedName>
        <fullName evidence="4 5">Translation initiation factor IF-3</fullName>
    </recommendedName>
</protein>
<keyword evidence="2 4" id="KW-0396">Initiation factor</keyword>
<dbReference type="PANTHER" id="PTHR10938">
    <property type="entry name" value="TRANSLATION INITIATION FACTOR IF-3"/>
    <property type="match status" value="1"/>
</dbReference>
<evidence type="ECO:0000313" key="9">
    <source>
        <dbReference type="Proteomes" id="UP000177821"/>
    </source>
</evidence>
<dbReference type="FunFam" id="3.10.20.80:FF:000001">
    <property type="entry name" value="Translation initiation factor IF-3"/>
    <property type="match status" value="1"/>
</dbReference>
<evidence type="ECO:0000259" key="6">
    <source>
        <dbReference type="Pfam" id="PF00707"/>
    </source>
</evidence>
<dbReference type="PANTHER" id="PTHR10938:SF0">
    <property type="entry name" value="TRANSLATION INITIATION FACTOR IF-3, MITOCHONDRIAL"/>
    <property type="match status" value="1"/>
</dbReference>
<comment type="subunit">
    <text evidence="4">Monomer.</text>
</comment>
<dbReference type="Gene3D" id="3.30.110.10">
    <property type="entry name" value="Translation initiation factor 3 (IF-3), C-terminal domain"/>
    <property type="match status" value="1"/>
</dbReference>
<dbReference type="EMBL" id="MHCX01000048">
    <property type="protein sequence ID" value="OGY28576.1"/>
    <property type="molecule type" value="Genomic_DNA"/>
</dbReference>
<evidence type="ECO:0000259" key="7">
    <source>
        <dbReference type="Pfam" id="PF05198"/>
    </source>
</evidence>
<name>A0A1G1WLI1_9BACT</name>
<dbReference type="NCBIfam" id="TIGR00168">
    <property type="entry name" value="infC"/>
    <property type="match status" value="1"/>
</dbReference>
<dbReference type="GO" id="GO:0005829">
    <property type="term" value="C:cytosol"/>
    <property type="evidence" value="ECO:0007669"/>
    <property type="project" value="TreeGrafter"/>
</dbReference>
<feature type="domain" description="Translation initiation factor 3 N-terminal" evidence="7">
    <location>
        <begin position="16"/>
        <end position="82"/>
    </location>
</feature>
<evidence type="ECO:0000313" key="8">
    <source>
        <dbReference type="EMBL" id="OGY28576.1"/>
    </source>
</evidence>
<keyword evidence="4" id="KW-0963">Cytoplasm</keyword>
<accession>A0A1G1WLI1</accession>
<dbReference type="HAMAP" id="MF_00080">
    <property type="entry name" value="IF_3"/>
    <property type="match status" value="1"/>
</dbReference>
<dbReference type="Pfam" id="PF05198">
    <property type="entry name" value="IF3_N"/>
    <property type="match status" value="1"/>
</dbReference>
<comment type="caution">
    <text evidence="8">The sequence shown here is derived from an EMBL/GenBank/DDBJ whole genome shotgun (WGS) entry which is preliminary data.</text>
</comment>
<evidence type="ECO:0000256" key="2">
    <source>
        <dbReference type="ARBA" id="ARBA00022540"/>
    </source>
</evidence>
<dbReference type="GO" id="GO:0016020">
    <property type="term" value="C:membrane"/>
    <property type="evidence" value="ECO:0007669"/>
    <property type="project" value="TreeGrafter"/>
</dbReference>
<feature type="domain" description="Translation initiation factor 3 C-terminal" evidence="6">
    <location>
        <begin position="92"/>
        <end position="175"/>
    </location>
</feature>
<dbReference type="GO" id="GO:0003743">
    <property type="term" value="F:translation initiation factor activity"/>
    <property type="evidence" value="ECO:0007669"/>
    <property type="project" value="UniProtKB-UniRule"/>
</dbReference>
<dbReference type="InterPro" id="IPR036787">
    <property type="entry name" value="T_IF-3_N_sf"/>
</dbReference>
<dbReference type="InterPro" id="IPR036788">
    <property type="entry name" value="T_IF-3_C_sf"/>
</dbReference>
<keyword evidence="3 4" id="KW-0648">Protein biosynthesis</keyword>
<dbReference type="GO" id="GO:0043022">
    <property type="term" value="F:ribosome binding"/>
    <property type="evidence" value="ECO:0007669"/>
    <property type="project" value="TreeGrafter"/>
</dbReference>
<dbReference type="SUPFAM" id="SSF54364">
    <property type="entry name" value="Translation initiation factor IF3, N-terminal domain"/>
    <property type="match status" value="1"/>
</dbReference>
<dbReference type="InterPro" id="IPR001288">
    <property type="entry name" value="Translation_initiation_fac_3"/>
</dbReference>
<comment type="function">
    <text evidence="4">IF-3 binds to the 30S ribosomal subunit and shifts the equilibrium between 70S ribosomes and their 50S and 30S subunits in favor of the free subunits, thus enhancing the availability of 30S subunits on which protein synthesis initiation begins.</text>
</comment>
<dbReference type="AlphaFoldDB" id="A0A1G1WLI1"/>
<reference evidence="8 9" key="1">
    <citation type="journal article" date="2016" name="Nat. Commun.">
        <title>Thousands of microbial genomes shed light on interconnected biogeochemical processes in an aquifer system.</title>
        <authorList>
            <person name="Anantharaman K."/>
            <person name="Brown C.T."/>
            <person name="Hug L.A."/>
            <person name="Sharon I."/>
            <person name="Castelle C.J."/>
            <person name="Probst A.J."/>
            <person name="Thomas B.C."/>
            <person name="Singh A."/>
            <person name="Wilkins M.J."/>
            <person name="Karaoz U."/>
            <person name="Brodie E.L."/>
            <person name="Williams K.H."/>
            <person name="Hubbard S.S."/>
            <person name="Banfield J.F."/>
        </authorList>
    </citation>
    <scope>NUCLEOTIDE SEQUENCE [LARGE SCALE GENOMIC DNA]</scope>
</reference>
<comment type="subcellular location">
    <subcellularLocation>
        <location evidence="4">Cytoplasm</location>
    </subcellularLocation>
</comment>
<dbReference type="InterPro" id="IPR019815">
    <property type="entry name" value="Translation_initiation_fac_3_C"/>
</dbReference>
<dbReference type="Gene3D" id="3.10.20.80">
    <property type="entry name" value="Translation initiation factor 3 (IF-3), N-terminal domain"/>
    <property type="match status" value="1"/>
</dbReference>
<dbReference type="Proteomes" id="UP000177821">
    <property type="component" value="Unassembled WGS sequence"/>
</dbReference>
<evidence type="ECO:0000256" key="5">
    <source>
        <dbReference type="NCBIfam" id="TIGR00168"/>
    </source>
</evidence>
<proteinExistence type="inferred from homology"/>
<sequence>MTHGGLFSIARFYRLNHYINAPQLRVIGADGKQIGILDRQKALDTAKENGLDLVEIAPSAKPPVAKIIDFQKFKYEESKKERLSKKKTRETDTKEIWLGPLIGNHDLKTRLERAKEFLTSGDRVKLSVRFSGREMAHPEFGHDVLKRSTEYLKEIATQERAPKFEGRNLTAIYAPIKEV</sequence>
<dbReference type="Pfam" id="PF00707">
    <property type="entry name" value="IF3_C"/>
    <property type="match status" value="1"/>
</dbReference>
<organism evidence="8 9">
    <name type="scientific">Candidatus Woykebacteria bacterium RIFCSPHIGHO2_02_FULL_43_16b</name>
    <dbReference type="NCBI Taxonomy" id="1802601"/>
    <lineage>
        <taxon>Bacteria</taxon>
        <taxon>Candidatus Woykeibacteriota</taxon>
    </lineage>
</organism>
<dbReference type="GO" id="GO:0032790">
    <property type="term" value="P:ribosome disassembly"/>
    <property type="evidence" value="ECO:0007669"/>
    <property type="project" value="TreeGrafter"/>
</dbReference>
<evidence type="ECO:0000256" key="3">
    <source>
        <dbReference type="ARBA" id="ARBA00022917"/>
    </source>
</evidence>
<gene>
    <name evidence="4" type="primary">infC</name>
    <name evidence="8" type="ORF">A3J50_04050</name>
</gene>
<evidence type="ECO:0000256" key="4">
    <source>
        <dbReference type="HAMAP-Rule" id="MF_00080"/>
    </source>
</evidence>
<dbReference type="InterPro" id="IPR019814">
    <property type="entry name" value="Translation_initiation_fac_3_N"/>
</dbReference>
<comment type="similarity">
    <text evidence="1 4">Belongs to the IF-3 family.</text>
</comment>
<dbReference type="SUPFAM" id="SSF55200">
    <property type="entry name" value="Translation initiation factor IF3, C-terminal domain"/>
    <property type="match status" value="1"/>
</dbReference>